<keyword evidence="8 10" id="KW-0694">RNA-binding</keyword>
<keyword evidence="6 10" id="KW-0378">Hydrolase</keyword>
<dbReference type="SUPFAM" id="SSF52540">
    <property type="entry name" value="P-loop containing nucleoside triphosphate hydrolases"/>
    <property type="match status" value="1"/>
</dbReference>
<dbReference type="InterPro" id="IPR010914">
    <property type="entry name" value="RsgA_GTPase_dom"/>
</dbReference>
<evidence type="ECO:0000313" key="14">
    <source>
        <dbReference type="Proteomes" id="UP001589894"/>
    </source>
</evidence>
<keyword evidence="9 10" id="KW-0342">GTP-binding</keyword>
<dbReference type="CDD" id="cd01854">
    <property type="entry name" value="YjeQ_EngC"/>
    <property type="match status" value="1"/>
</dbReference>
<evidence type="ECO:0000256" key="5">
    <source>
        <dbReference type="ARBA" id="ARBA00022741"/>
    </source>
</evidence>
<evidence type="ECO:0000256" key="2">
    <source>
        <dbReference type="ARBA" id="ARBA00022517"/>
    </source>
</evidence>
<dbReference type="PANTHER" id="PTHR32120:SF10">
    <property type="entry name" value="SMALL RIBOSOMAL SUBUNIT BIOGENESIS GTPASE RSGA"/>
    <property type="match status" value="1"/>
</dbReference>
<keyword evidence="7 10" id="KW-0862">Zinc</keyword>
<comment type="subunit">
    <text evidence="10">Monomer. Associates with 30S ribosomal subunit, binds 16S rRNA.</text>
</comment>
<keyword evidence="2 10" id="KW-0690">Ribosome biogenesis</keyword>
<keyword evidence="3 10" id="KW-0479">Metal-binding</keyword>
<comment type="subcellular location">
    <subcellularLocation>
        <location evidence="10">Cytoplasm</location>
    </subcellularLocation>
</comment>
<dbReference type="EC" id="3.6.1.-" evidence="10"/>
<evidence type="ECO:0000259" key="12">
    <source>
        <dbReference type="PROSITE" id="PS51721"/>
    </source>
</evidence>
<feature type="binding site" evidence="10">
    <location>
        <position position="243"/>
    </location>
    <ligand>
        <name>Zn(2+)</name>
        <dbReference type="ChEBI" id="CHEBI:29105"/>
    </ligand>
</feature>
<dbReference type="Gene3D" id="3.40.50.300">
    <property type="entry name" value="P-loop containing nucleotide triphosphate hydrolases"/>
    <property type="match status" value="1"/>
</dbReference>
<evidence type="ECO:0000313" key="13">
    <source>
        <dbReference type="EMBL" id="MFC0564663.1"/>
    </source>
</evidence>
<dbReference type="EMBL" id="JBHLUE010000008">
    <property type="protein sequence ID" value="MFC0564663.1"/>
    <property type="molecule type" value="Genomic_DNA"/>
</dbReference>
<evidence type="ECO:0000256" key="9">
    <source>
        <dbReference type="ARBA" id="ARBA00023134"/>
    </source>
</evidence>
<dbReference type="Gene3D" id="1.10.40.50">
    <property type="entry name" value="Probable gtpase engc, domain 3"/>
    <property type="match status" value="1"/>
</dbReference>
<feature type="domain" description="CP-type G" evidence="12">
    <location>
        <begin position="54"/>
        <end position="213"/>
    </location>
</feature>
<gene>
    <name evidence="10 13" type="primary">rsgA</name>
    <name evidence="13" type="ORF">ACFFHU_11020</name>
</gene>
<dbReference type="Pfam" id="PF03193">
    <property type="entry name" value="RsgA_GTPase"/>
    <property type="match status" value="1"/>
</dbReference>
<keyword evidence="4 10" id="KW-0699">rRNA-binding</keyword>
<sequence length="306" mass="31726">MERKSCVIATPDGPRTVPTTVAVAVGDWALLDGAGQVSGIRPRSTEIRRLGVGGQAVEQVLAANVDVVAVCAPLERDARLGRVERLLALAWSSGAQPLLVATKSDLCPADDVGPALSQFAASAPGVEVVPVTVTDPATVEPVLAAIAPDRTLVTVGASGAGKSSLINALIGGAALATGEVRQDGKGRHTTAWRELVEIPGGGCLIDTPGLRAVGLTDAADGVDAAFSDITELAAACRFTDCGHETEPGCAVRAAIEGGELDAGRLERHRKLQRELAYQARRFDARAQSEARKRWAKIARNSNPARP</sequence>
<evidence type="ECO:0000256" key="6">
    <source>
        <dbReference type="ARBA" id="ARBA00022801"/>
    </source>
</evidence>
<evidence type="ECO:0000256" key="8">
    <source>
        <dbReference type="ARBA" id="ARBA00022884"/>
    </source>
</evidence>
<comment type="caution">
    <text evidence="13">The sequence shown here is derived from an EMBL/GenBank/DDBJ whole genome shotgun (WGS) entry which is preliminary data.</text>
</comment>
<keyword evidence="1 10" id="KW-0963">Cytoplasm</keyword>
<evidence type="ECO:0000256" key="7">
    <source>
        <dbReference type="ARBA" id="ARBA00022833"/>
    </source>
</evidence>
<evidence type="ECO:0000256" key="1">
    <source>
        <dbReference type="ARBA" id="ARBA00022490"/>
    </source>
</evidence>
<dbReference type="RefSeq" id="WP_377337855.1">
    <property type="nucleotide sequence ID" value="NZ_JBHLUE010000008.1"/>
</dbReference>
<evidence type="ECO:0000256" key="4">
    <source>
        <dbReference type="ARBA" id="ARBA00022730"/>
    </source>
</evidence>
<feature type="binding site" evidence="10">
    <location>
        <position position="249"/>
    </location>
    <ligand>
        <name>Zn(2+)</name>
        <dbReference type="ChEBI" id="CHEBI:29105"/>
    </ligand>
</feature>
<feature type="domain" description="EngC GTPase" evidence="11">
    <location>
        <begin position="63"/>
        <end position="211"/>
    </location>
</feature>
<dbReference type="HAMAP" id="MF_01820">
    <property type="entry name" value="GTPase_RsgA"/>
    <property type="match status" value="1"/>
</dbReference>
<dbReference type="InterPro" id="IPR027417">
    <property type="entry name" value="P-loop_NTPase"/>
</dbReference>
<reference evidence="13 14" key="1">
    <citation type="submission" date="2024-09" db="EMBL/GenBank/DDBJ databases">
        <authorList>
            <person name="Sun Q."/>
            <person name="Mori K."/>
        </authorList>
    </citation>
    <scope>NUCLEOTIDE SEQUENCE [LARGE SCALE GENOMIC DNA]</scope>
    <source>
        <strain evidence="13 14">TBRC 2205</strain>
    </source>
</reference>
<comment type="cofactor">
    <cofactor evidence="10">
        <name>Zn(2+)</name>
        <dbReference type="ChEBI" id="CHEBI:29105"/>
    </cofactor>
    <text evidence="10">Binds 1 zinc ion per subunit.</text>
</comment>
<feature type="binding site" evidence="10">
    <location>
        <begin position="102"/>
        <end position="105"/>
    </location>
    <ligand>
        <name>GTP</name>
        <dbReference type="ChEBI" id="CHEBI:37565"/>
    </ligand>
</feature>
<evidence type="ECO:0000259" key="11">
    <source>
        <dbReference type="PROSITE" id="PS50936"/>
    </source>
</evidence>
<accession>A0ABV6NX64</accession>
<organism evidence="13 14">
    <name type="scientific">Plantactinospora siamensis</name>
    <dbReference type="NCBI Taxonomy" id="555372"/>
    <lineage>
        <taxon>Bacteria</taxon>
        <taxon>Bacillati</taxon>
        <taxon>Actinomycetota</taxon>
        <taxon>Actinomycetes</taxon>
        <taxon>Micromonosporales</taxon>
        <taxon>Micromonosporaceae</taxon>
        <taxon>Plantactinospora</taxon>
    </lineage>
</organism>
<keyword evidence="5 10" id="KW-0547">Nucleotide-binding</keyword>
<keyword evidence="14" id="KW-1185">Reference proteome</keyword>
<proteinExistence type="inferred from homology"/>
<dbReference type="NCBIfam" id="TIGR00157">
    <property type="entry name" value="ribosome small subunit-dependent GTPase A"/>
    <property type="match status" value="1"/>
</dbReference>
<evidence type="ECO:0000256" key="10">
    <source>
        <dbReference type="HAMAP-Rule" id="MF_01820"/>
    </source>
</evidence>
<feature type="binding site" evidence="10">
    <location>
        <position position="236"/>
    </location>
    <ligand>
        <name>Zn(2+)</name>
        <dbReference type="ChEBI" id="CHEBI:29105"/>
    </ligand>
</feature>
<comment type="similarity">
    <text evidence="10">Belongs to the TRAFAC class YlqF/YawG GTPase family. RsgA subfamily.</text>
</comment>
<feature type="binding site" evidence="10">
    <location>
        <position position="241"/>
    </location>
    <ligand>
        <name>Zn(2+)</name>
        <dbReference type="ChEBI" id="CHEBI:29105"/>
    </ligand>
</feature>
<dbReference type="Proteomes" id="UP001589894">
    <property type="component" value="Unassembled WGS sequence"/>
</dbReference>
<dbReference type="PROSITE" id="PS51721">
    <property type="entry name" value="G_CP"/>
    <property type="match status" value="1"/>
</dbReference>
<dbReference type="PANTHER" id="PTHR32120">
    <property type="entry name" value="SMALL RIBOSOMAL SUBUNIT BIOGENESIS GTPASE RSGA"/>
    <property type="match status" value="1"/>
</dbReference>
<evidence type="ECO:0000256" key="3">
    <source>
        <dbReference type="ARBA" id="ARBA00022723"/>
    </source>
</evidence>
<dbReference type="InterPro" id="IPR004881">
    <property type="entry name" value="Ribosome_biogen_GTPase_RsgA"/>
</dbReference>
<name>A0ABV6NX64_9ACTN</name>
<protein>
    <recommendedName>
        <fullName evidence="10">Small ribosomal subunit biogenesis GTPase RsgA</fullName>
        <ecNumber evidence="10">3.6.1.-</ecNumber>
    </recommendedName>
</protein>
<comment type="function">
    <text evidence="10">One of several proteins that assist in the late maturation steps of the functional core of the 30S ribosomal subunit. Helps release RbfA from mature subunits. May play a role in the assembly of ribosomal proteins into the subunit. Circularly permuted GTPase that catalyzes slow GTP hydrolysis, GTPase activity is stimulated by the 30S ribosomal subunit.</text>
</comment>
<dbReference type="InterPro" id="IPR030378">
    <property type="entry name" value="G_CP_dom"/>
</dbReference>
<feature type="binding site" evidence="10">
    <location>
        <begin position="156"/>
        <end position="164"/>
    </location>
    <ligand>
        <name>GTP</name>
        <dbReference type="ChEBI" id="CHEBI:37565"/>
    </ligand>
</feature>
<dbReference type="PROSITE" id="PS50936">
    <property type="entry name" value="ENGC_GTPASE"/>
    <property type="match status" value="1"/>
</dbReference>